<gene>
    <name evidence="2" type="ORF">B9O19_00623</name>
</gene>
<protein>
    <submittedName>
        <fullName evidence="2">Amino acid adenylation protein</fullName>
    </submittedName>
</protein>
<evidence type="ECO:0000259" key="1">
    <source>
        <dbReference type="Pfam" id="PF00501"/>
    </source>
</evidence>
<dbReference type="Proteomes" id="UP000235589">
    <property type="component" value="Chromosome"/>
</dbReference>
<reference evidence="2 3" key="1">
    <citation type="submission" date="2017-04" db="EMBL/GenBank/DDBJ databases">
        <title>Monoglobus pectinilyticus 14 draft genome.</title>
        <authorList>
            <person name="Kim C."/>
            <person name="Rosendale D.I."/>
            <person name="Kelly W.J."/>
            <person name="Tannock G.W."/>
            <person name="Patchett M.L."/>
            <person name="Jordens J.Z."/>
        </authorList>
    </citation>
    <scope>NUCLEOTIDE SEQUENCE [LARGE SCALE GENOMIC DNA]</scope>
    <source>
        <strain evidence="2 3">14</strain>
    </source>
</reference>
<dbReference type="InterPro" id="IPR010071">
    <property type="entry name" value="AA_adenyl_dom"/>
</dbReference>
<dbReference type="InterPro" id="IPR042099">
    <property type="entry name" value="ANL_N_sf"/>
</dbReference>
<dbReference type="Gene3D" id="3.30.300.30">
    <property type="match status" value="1"/>
</dbReference>
<dbReference type="InterPro" id="IPR045851">
    <property type="entry name" value="AMP-bd_C_sf"/>
</dbReference>
<proteinExistence type="predicted"/>
<dbReference type="Pfam" id="PF00501">
    <property type="entry name" value="AMP-binding"/>
    <property type="match status" value="1"/>
</dbReference>
<dbReference type="GO" id="GO:0043041">
    <property type="term" value="P:amino acid activation for nonribosomal peptide biosynthetic process"/>
    <property type="evidence" value="ECO:0007669"/>
    <property type="project" value="TreeGrafter"/>
</dbReference>
<name>A0A2K9P0J5_9FIRM</name>
<dbReference type="AlphaFoldDB" id="A0A2K9P0J5"/>
<accession>A0A2K9P0J5</accession>
<dbReference type="NCBIfam" id="TIGR01733">
    <property type="entry name" value="AA-adenyl-dom"/>
    <property type="match status" value="1"/>
</dbReference>
<dbReference type="GO" id="GO:0005737">
    <property type="term" value="C:cytoplasm"/>
    <property type="evidence" value="ECO:0007669"/>
    <property type="project" value="TreeGrafter"/>
</dbReference>
<organism evidence="2 3">
    <name type="scientific">Monoglobus pectinilyticus</name>
    <dbReference type="NCBI Taxonomy" id="1981510"/>
    <lineage>
        <taxon>Bacteria</taxon>
        <taxon>Bacillati</taxon>
        <taxon>Bacillota</taxon>
        <taxon>Clostridia</taxon>
        <taxon>Monoglobales</taxon>
        <taxon>Monoglobaceae</taxon>
        <taxon>Monoglobus</taxon>
    </lineage>
</organism>
<dbReference type="InterPro" id="IPR020845">
    <property type="entry name" value="AMP-binding_CS"/>
</dbReference>
<dbReference type="GeneID" id="98062051"/>
<dbReference type="GO" id="GO:0031177">
    <property type="term" value="F:phosphopantetheine binding"/>
    <property type="evidence" value="ECO:0007669"/>
    <property type="project" value="TreeGrafter"/>
</dbReference>
<keyword evidence="3" id="KW-1185">Reference proteome</keyword>
<feature type="domain" description="AMP-dependent synthetase/ligase" evidence="1">
    <location>
        <begin position="10"/>
        <end position="358"/>
    </location>
</feature>
<dbReference type="RefSeq" id="WP_245862996.1">
    <property type="nucleotide sequence ID" value="NZ_CP020991.1"/>
</dbReference>
<dbReference type="InterPro" id="IPR000873">
    <property type="entry name" value="AMP-dep_synth/lig_dom"/>
</dbReference>
<dbReference type="PANTHER" id="PTHR45527:SF1">
    <property type="entry name" value="FATTY ACID SYNTHASE"/>
    <property type="match status" value="1"/>
</dbReference>
<dbReference type="CDD" id="cd05930">
    <property type="entry name" value="A_NRPS"/>
    <property type="match status" value="1"/>
</dbReference>
<dbReference type="KEGG" id="mpec:B9O19_00623"/>
<dbReference type="Gene3D" id="3.40.50.12780">
    <property type="entry name" value="N-terminal domain of ligase-like"/>
    <property type="match status" value="1"/>
</dbReference>
<dbReference type="PANTHER" id="PTHR45527">
    <property type="entry name" value="NONRIBOSOMAL PEPTIDE SYNTHETASE"/>
    <property type="match status" value="1"/>
</dbReference>
<dbReference type="EMBL" id="CP020991">
    <property type="protein sequence ID" value="AUO18806.1"/>
    <property type="molecule type" value="Genomic_DNA"/>
</dbReference>
<evidence type="ECO:0000313" key="3">
    <source>
        <dbReference type="Proteomes" id="UP000235589"/>
    </source>
</evidence>
<sequence>MKNILELLENSEKLYPDKTAVSDGKRTITYSRFKTAAMETGSYIASNFKFKRRPIAIYMEKSIETLISMMGTVYSGNFYVILDIKMPAERLSLITNNLEPELIITDGSHLSKSKEIFPETKIISIDAVPHNINNSLLSEIRNKTIDTDLLYVLYTSGSTGIPKGVAVSHKNVISYSKWVIDTFNINNETVFGNQTPFYFSMSVLDIYASLRTGAELCIIPQSLFSFPLELLKFIDENKINTIYWVPSALALVANWKAFDYCVPKTLKKVLFAGETMPMKQLNVWRKHLPGVLFANLFGPTEVTDICAYYILDRSFQDDESLPIGKPCDNCALELIPAEGDNTQTELCVRGSIVAMGYYNNPKKTAEAFVQNPNNTCYPEIIYKTGDLVELNDKGELIYLGRKDHQIKHMGYRIELGEIENAINSIPNVQASSCIYDEEQDKIAAFLQTDSEIKEIKKIVKEKLPKYMIPAKWVFLNKMFYNSNGKIDRNKLKNLYIKGEV</sequence>
<dbReference type="SUPFAM" id="SSF56801">
    <property type="entry name" value="Acetyl-CoA synthetase-like"/>
    <property type="match status" value="1"/>
</dbReference>
<evidence type="ECO:0000313" key="2">
    <source>
        <dbReference type="EMBL" id="AUO18806.1"/>
    </source>
</evidence>
<dbReference type="PROSITE" id="PS00455">
    <property type="entry name" value="AMP_BINDING"/>
    <property type="match status" value="1"/>
</dbReference>
<dbReference type="GO" id="GO:0044550">
    <property type="term" value="P:secondary metabolite biosynthetic process"/>
    <property type="evidence" value="ECO:0007669"/>
    <property type="project" value="TreeGrafter"/>
</dbReference>